<keyword evidence="1" id="KW-0472">Membrane</keyword>
<keyword evidence="3" id="KW-1185">Reference proteome</keyword>
<reference evidence="2 3" key="1">
    <citation type="submission" date="2016-10" db="EMBL/GenBank/DDBJ databases">
        <authorList>
            <person name="de Groot N.N."/>
        </authorList>
    </citation>
    <scope>NUCLEOTIDE SEQUENCE [LARGE SCALE GENOMIC DNA]</scope>
    <source>
        <strain evidence="2 3">CGMCC 1.3430</strain>
    </source>
</reference>
<evidence type="ECO:0000313" key="3">
    <source>
        <dbReference type="Proteomes" id="UP000198773"/>
    </source>
</evidence>
<dbReference type="AlphaFoldDB" id="A0A1H3ZM60"/>
<evidence type="ECO:0000313" key="2">
    <source>
        <dbReference type="EMBL" id="SEA24738.1"/>
    </source>
</evidence>
<dbReference type="OrthoDB" id="2955631at2"/>
<dbReference type="EMBL" id="FNRM01000002">
    <property type="protein sequence ID" value="SEA24738.1"/>
    <property type="molecule type" value="Genomic_DNA"/>
</dbReference>
<accession>A0A1H3ZM60</accession>
<feature type="transmembrane region" description="Helical" evidence="1">
    <location>
        <begin position="133"/>
        <end position="154"/>
    </location>
</feature>
<dbReference type="STRING" id="152573.SAMN04488051_102251"/>
<evidence type="ECO:0000256" key="1">
    <source>
        <dbReference type="SAM" id="Phobius"/>
    </source>
</evidence>
<organism evidence="2 3">
    <name type="scientific">Alkalimonas amylolytica</name>
    <dbReference type="NCBI Taxonomy" id="152573"/>
    <lineage>
        <taxon>Bacteria</taxon>
        <taxon>Pseudomonadati</taxon>
        <taxon>Pseudomonadota</taxon>
        <taxon>Gammaproteobacteria</taxon>
        <taxon>Alkalimonas</taxon>
    </lineage>
</organism>
<feature type="transmembrane region" description="Helical" evidence="1">
    <location>
        <begin position="104"/>
        <end position="127"/>
    </location>
</feature>
<name>A0A1H3ZM60_ALKAM</name>
<feature type="transmembrane region" description="Helical" evidence="1">
    <location>
        <begin position="21"/>
        <end position="41"/>
    </location>
</feature>
<dbReference type="RefSeq" id="WP_091340337.1">
    <property type="nucleotide sequence ID" value="NZ_FNRM01000002.1"/>
</dbReference>
<keyword evidence="1" id="KW-0812">Transmembrane</keyword>
<protein>
    <submittedName>
        <fullName evidence="2">Uncharacterized membrane protein</fullName>
    </submittedName>
</protein>
<proteinExistence type="predicted"/>
<dbReference type="Pfam" id="PF10011">
    <property type="entry name" value="DUF2254"/>
    <property type="match status" value="1"/>
</dbReference>
<keyword evidence="1" id="KW-1133">Transmembrane helix</keyword>
<gene>
    <name evidence="2" type="ORF">SAMN04488051_102251</name>
</gene>
<feature type="transmembrane region" description="Helical" evidence="1">
    <location>
        <begin position="61"/>
        <end position="83"/>
    </location>
</feature>
<dbReference type="InterPro" id="IPR018723">
    <property type="entry name" value="DUF2254_membrane"/>
</dbReference>
<sequence>MPSKWSWQLLQLSRKLWVRTSLLTLLAFFIPGLGVLLSGMIPDSMGGAIGSDAVEKILTILATSMLTVTTFSLSIMVVAFNAASSGVSPRATRLLMDDSTTQNALATFIGSFLYSIVGIILLSADVYGESGRVVLFIMTIGMILLIVITILIWIEHLSGLGRIGETASRVEDAACKAVKRSEQHPWLDAIQLNSLNDIPADAKAVCTTEIGYIQHIDVNALDAWASEHNAKVYISSLPGAFVHKEQPLMWLSGGRAEPDKKLFSAFNLSEYRSFDQDPRFGVIVLAEIASKALSPGINDPGTAIEIIGRGIRVLSKWPPERCNRKVKYANVWAPKVALDDLFDDFFTSIVRDGAANIEVQIRLQKAFIALAGYGTEFKRCARKHAAAALARAELAMSYQPDVALLQQLNKQLEGMGSN</sequence>
<dbReference type="Proteomes" id="UP000198773">
    <property type="component" value="Unassembled WGS sequence"/>
</dbReference>